<dbReference type="RefSeq" id="WP_307228197.1">
    <property type="nucleotide sequence ID" value="NZ_JAUSTT010000007.1"/>
</dbReference>
<evidence type="ECO:0000313" key="7">
    <source>
        <dbReference type="Proteomes" id="UP001223586"/>
    </source>
</evidence>
<evidence type="ECO:0000256" key="4">
    <source>
        <dbReference type="ARBA" id="ARBA00022989"/>
    </source>
</evidence>
<evidence type="ECO:0000256" key="2">
    <source>
        <dbReference type="ARBA" id="ARBA00022692"/>
    </source>
</evidence>
<dbReference type="Pfam" id="PF03816">
    <property type="entry name" value="LytR_cpsA_psr"/>
    <property type="match status" value="1"/>
</dbReference>
<dbReference type="InterPro" id="IPR004474">
    <property type="entry name" value="LytR_CpsA_psr"/>
</dbReference>
<keyword evidence="7" id="KW-1185">Reference proteome</keyword>
<accession>A0ABT9WQW4</accession>
<organism evidence="6 7">
    <name type="scientific">Bacillus chungangensis</name>
    <dbReference type="NCBI Taxonomy" id="587633"/>
    <lineage>
        <taxon>Bacteria</taxon>
        <taxon>Bacillati</taxon>
        <taxon>Bacillota</taxon>
        <taxon>Bacilli</taxon>
        <taxon>Bacillales</taxon>
        <taxon>Bacillaceae</taxon>
        <taxon>Bacillus</taxon>
    </lineage>
</organism>
<dbReference type="Gene3D" id="3.40.630.190">
    <property type="entry name" value="LCP protein"/>
    <property type="match status" value="1"/>
</dbReference>
<reference evidence="6 7" key="1">
    <citation type="submission" date="2023-07" db="EMBL/GenBank/DDBJ databases">
        <title>Genomic Encyclopedia of Type Strains, Phase IV (KMG-IV): sequencing the most valuable type-strain genomes for metagenomic binning, comparative biology and taxonomic classification.</title>
        <authorList>
            <person name="Goeker M."/>
        </authorList>
    </citation>
    <scope>NUCLEOTIDE SEQUENCE [LARGE SCALE GENOMIC DNA]</scope>
    <source>
        <strain evidence="6 7">DSM 23837</strain>
    </source>
</reference>
<evidence type="ECO:0000259" key="5">
    <source>
        <dbReference type="Pfam" id="PF03816"/>
    </source>
</evidence>
<evidence type="ECO:0000313" key="6">
    <source>
        <dbReference type="EMBL" id="MDQ0175686.1"/>
    </source>
</evidence>
<dbReference type="Proteomes" id="UP001223586">
    <property type="component" value="Unassembled WGS sequence"/>
</dbReference>
<dbReference type="PANTHER" id="PTHR33392">
    <property type="entry name" value="POLYISOPRENYL-TEICHOIC ACID--PEPTIDOGLYCAN TEICHOIC ACID TRANSFERASE TAGU"/>
    <property type="match status" value="1"/>
</dbReference>
<feature type="domain" description="Cell envelope-related transcriptional attenuator" evidence="5">
    <location>
        <begin position="73"/>
        <end position="222"/>
    </location>
</feature>
<keyword evidence="4" id="KW-1133">Transmembrane helix</keyword>
<evidence type="ECO:0000256" key="3">
    <source>
        <dbReference type="ARBA" id="ARBA00022968"/>
    </source>
</evidence>
<keyword evidence="2" id="KW-0812">Transmembrane</keyword>
<keyword evidence="4" id="KW-0472">Membrane</keyword>
<dbReference type="PANTHER" id="PTHR33392:SF6">
    <property type="entry name" value="POLYISOPRENYL-TEICHOIC ACID--PEPTIDOGLYCAN TEICHOIC ACID TRANSFERASE TAGU"/>
    <property type="match status" value="1"/>
</dbReference>
<comment type="caution">
    <text evidence="6">The sequence shown here is derived from an EMBL/GenBank/DDBJ whole genome shotgun (WGS) entry which is preliminary data.</text>
</comment>
<comment type="similarity">
    <text evidence="1">Belongs to the LytR/CpsA/Psr (LCP) family.</text>
</comment>
<proteinExistence type="inferred from homology"/>
<gene>
    <name evidence="6" type="ORF">J2S08_001520</name>
</gene>
<dbReference type="NCBIfam" id="TIGR00350">
    <property type="entry name" value="lytR_cpsA_psr"/>
    <property type="match status" value="1"/>
</dbReference>
<dbReference type="InterPro" id="IPR050922">
    <property type="entry name" value="LytR/CpsA/Psr_CW_biosynth"/>
</dbReference>
<evidence type="ECO:0000256" key="1">
    <source>
        <dbReference type="ARBA" id="ARBA00006068"/>
    </source>
</evidence>
<protein>
    <submittedName>
        <fullName evidence="6">LCP family protein required for cell wall assembly</fullName>
    </submittedName>
</protein>
<dbReference type="EMBL" id="JAUSTT010000007">
    <property type="protein sequence ID" value="MDQ0175686.1"/>
    <property type="molecule type" value="Genomic_DNA"/>
</dbReference>
<name>A0ABT9WQW4_9BACI</name>
<sequence length="308" mass="35337">MKKLLYIGLGIFTLFAIVSGGYLFNTYKTLEKNMEEMQIDFPEDEEKTEVIDKGDPLLFLLLGIGDRPNDPGRADSIICVSVNPKNESILMFNIPRDTRTEIVGKGIKDKINHSYAYGGTEMAKKTVEHFIEQPIDYVVQVNMNGFRELVDTVGGIEVENKFAFDQADELGKKTHHYDKGLISLDGERALHYSRMRKTDPRGDFGRNERQRQVLSALVDKATNVSSIFKIQDFNKIIGNNIKTNISFDELKSFFALYTKEWKKFPIETLEIKGEDTMINNTYYYQVSEEERERIVASLRENISITAQK</sequence>
<keyword evidence="3" id="KW-0735">Signal-anchor</keyword>